<dbReference type="AlphaFoldDB" id="A0A7R7WMM5"/>
<keyword evidence="2" id="KW-1185">Reference proteome</keyword>
<dbReference type="GeneID" id="64954490"/>
<organism evidence="1 2">
    <name type="scientific">Aspergillus kawachii</name>
    <name type="common">White koji mold</name>
    <name type="synonym">Aspergillus awamori var. kawachi</name>
    <dbReference type="NCBI Taxonomy" id="1069201"/>
    <lineage>
        <taxon>Eukaryota</taxon>
        <taxon>Fungi</taxon>
        <taxon>Dikarya</taxon>
        <taxon>Ascomycota</taxon>
        <taxon>Pezizomycotina</taxon>
        <taxon>Eurotiomycetes</taxon>
        <taxon>Eurotiomycetidae</taxon>
        <taxon>Eurotiales</taxon>
        <taxon>Aspergillaceae</taxon>
        <taxon>Aspergillus</taxon>
        <taxon>Aspergillus subgen. Circumdati</taxon>
    </lineage>
</organism>
<reference evidence="1" key="1">
    <citation type="submission" date="2021-01" db="EMBL/GenBank/DDBJ databases">
        <authorList>
            <consortium name="Aspergillus luchuensis mut. kawachii IFO 4304 genome sequencing consortium"/>
            <person name="Kazuki M."/>
            <person name="Futagami T."/>
        </authorList>
    </citation>
    <scope>NUCLEOTIDE SEQUENCE</scope>
    <source>
        <strain evidence="1">IFO 4308</strain>
    </source>
</reference>
<dbReference type="EMBL" id="AP024425">
    <property type="protein sequence ID" value="BCR93165.1"/>
    <property type="molecule type" value="Genomic_DNA"/>
</dbReference>
<evidence type="ECO:0000313" key="2">
    <source>
        <dbReference type="Proteomes" id="UP000661280"/>
    </source>
</evidence>
<sequence>MLVWLDNTMSEQRQGHINLSTQRSGYEHECTRLHHLGPNALQGHACEVTGSQSAIRGYRSPTARHESPAIYPGGESERKDRETTLWENMLDEFDWHQEPSGFVCK</sequence>
<proteinExistence type="predicted"/>
<reference evidence="1" key="2">
    <citation type="submission" date="2021-02" db="EMBL/GenBank/DDBJ databases">
        <title>Aspergillus luchuensis mut. kawachii IFO 4304 genome sequence.</title>
        <authorList>
            <person name="Mori K."/>
            <person name="Kadooka C."/>
            <person name="Goto M."/>
            <person name="Futagami T."/>
        </authorList>
    </citation>
    <scope>NUCLEOTIDE SEQUENCE</scope>
    <source>
        <strain evidence="1">IFO 4308</strain>
    </source>
</reference>
<dbReference type="Proteomes" id="UP000661280">
    <property type="component" value="Chromosome 1"/>
</dbReference>
<dbReference type="RefSeq" id="XP_041536931.1">
    <property type="nucleotide sequence ID" value="XM_041684669.1"/>
</dbReference>
<dbReference type="KEGG" id="aluc:AKAW2_10211A"/>
<accession>A0A7R7WMM5</accession>
<evidence type="ECO:0000313" key="1">
    <source>
        <dbReference type="EMBL" id="BCR93165.1"/>
    </source>
</evidence>
<protein>
    <submittedName>
        <fullName evidence="1">Uncharacterized protein</fullName>
    </submittedName>
</protein>
<gene>
    <name evidence="1" type="ORF">AKAW2_10211A</name>
</gene>
<name>A0A7R7WMM5_ASPKA</name>